<dbReference type="Proteomes" id="UP000821865">
    <property type="component" value="Chromosome 5"/>
</dbReference>
<organism evidence="1 2">
    <name type="scientific">Dermacentor silvarum</name>
    <name type="common">Tick</name>
    <dbReference type="NCBI Taxonomy" id="543639"/>
    <lineage>
        <taxon>Eukaryota</taxon>
        <taxon>Metazoa</taxon>
        <taxon>Ecdysozoa</taxon>
        <taxon>Arthropoda</taxon>
        <taxon>Chelicerata</taxon>
        <taxon>Arachnida</taxon>
        <taxon>Acari</taxon>
        <taxon>Parasitiformes</taxon>
        <taxon>Ixodida</taxon>
        <taxon>Ixodoidea</taxon>
        <taxon>Ixodidae</taxon>
        <taxon>Rhipicephalinae</taxon>
        <taxon>Dermacentor</taxon>
    </lineage>
</organism>
<reference evidence="1" key="1">
    <citation type="submission" date="2020-05" db="EMBL/GenBank/DDBJ databases">
        <title>Large-scale comparative analyses of tick genomes elucidate their genetic diversity and vector capacities.</title>
        <authorList>
            <person name="Jia N."/>
            <person name="Wang J."/>
            <person name="Shi W."/>
            <person name="Du L."/>
            <person name="Sun Y."/>
            <person name="Zhan W."/>
            <person name="Jiang J."/>
            <person name="Wang Q."/>
            <person name="Zhang B."/>
            <person name="Ji P."/>
            <person name="Sakyi L.B."/>
            <person name="Cui X."/>
            <person name="Yuan T."/>
            <person name="Jiang B."/>
            <person name="Yang W."/>
            <person name="Lam T.T.-Y."/>
            <person name="Chang Q."/>
            <person name="Ding S."/>
            <person name="Wang X."/>
            <person name="Zhu J."/>
            <person name="Ruan X."/>
            <person name="Zhao L."/>
            <person name="Wei J."/>
            <person name="Que T."/>
            <person name="Du C."/>
            <person name="Cheng J."/>
            <person name="Dai P."/>
            <person name="Han X."/>
            <person name="Huang E."/>
            <person name="Gao Y."/>
            <person name="Liu J."/>
            <person name="Shao H."/>
            <person name="Ye R."/>
            <person name="Li L."/>
            <person name="Wei W."/>
            <person name="Wang X."/>
            <person name="Wang C."/>
            <person name="Yang T."/>
            <person name="Huo Q."/>
            <person name="Li W."/>
            <person name="Guo W."/>
            <person name="Chen H."/>
            <person name="Zhou L."/>
            <person name="Ni X."/>
            <person name="Tian J."/>
            <person name="Zhou Y."/>
            <person name="Sheng Y."/>
            <person name="Liu T."/>
            <person name="Pan Y."/>
            <person name="Xia L."/>
            <person name="Li J."/>
            <person name="Zhao F."/>
            <person name="Cao W."/>
        </authorList>
    </citation>
    <scope>NUCLEOTIDE SEQUENCE</scope>
    <source>
        <strain evidence="1">Dsil-2018</strain>
    </source>
</reference>
<gene>
    <name evidence="1" type="ORF">HPB49_021554</name>
</gene>
<comment type="caution">
    <text evidence="1">The sequence shown here is derived from an EMBL/GenBank/DDBJ whole genome shotgun (WGS) entry which is preliminary data.</text>
</comment>
<protein>
    <submittedName>
        <fullName evidence="1">Uncharacterized protein</fullName>
    </submittedName>
</protein>
<dbReference type="EMBL" id="CM023474">
    <property type="protein sequence ID" value="KAH7950244.1"/>
    <property type="molecule type" value="Genomic_DNA"/>
</dbReference>
<sequence length="444" mass="49353">MCLGHGESFTFAVYSRYRLNELAVMEVRDKMTFTMISATITLFLILLILGLVLYVAQEQADVSTTDPDFMLTRAEVTKGQTSTKDATTKQASRPAPSTKKRTPPPTKKAPETLPTEAPKALGIETLLCIYGERTTSDAVMARDGLCHYAFYDSLYARARNNLSSGQPFEKDLQTFMRVAAKYNKTTSGVAFAFDKLRFHPDLLIVLGHYQFGDNTVKNCAVMPPTRHPDDDPPDNVAKAYSYDLSNGPFSLREFYATNGVSRGLLSVTMKGRWTEPKTSDAMDFFSPCLYDPSSESFGSYTEVALLDKALVTSSGGRPVLIAKGLAARHFVMQVCKHTRYAAELNYSASHYAMLAHQATGGRAFAYDNERGLCDKICRVKREVDDVYFGIAAYDIDYDDYGNYCASLNMYGPHSRLKALRKIVDYFRGLVGGQFDERACTSVVT</sequence>
<evidence type="ECO:0000313" key="2">
    <source>
        <dbReference type="Proteomes" id="UP000821865"/>
    </source>
</evidence>
<keyword evidence="2" id="KW-1185">Reference proteome</keyword>
<accession>A0ACB8CSW0</accession>
<proteinExistence type="predicted"/>
<evidence type="ECO:0000313" key="1">
    <source>
        <dbReference type="EMBL" id="KAH7950244.1"/>
    </source>
</evidence>
<name>A0ACB8CSW0_DERSI</name>